<feature type="domain" description="BD-FAE-like" evidence="3">
    <location>
        <begin position="111"/>
        <end position="209"/>
    </location>
</feature>
<protein>
    <submittedName>
        <fullName evidence="4">Acetylxylan esterase</fullName>
        <ecNumber evidence="4">3.1.1.72</ecNumber>
    </submittedName>
</protein>
<feature type="compositionally biased region" description="Pro residues" evidence="1">
    <location>
        <begin position="24"/>
        <end position="34"/>
    </location>
</feature>
<dbReference type="EMBL" id="CP042997">
    <property type="protein sequence ID" value="QEH34798.1"/>
    <property type="molecule type" value="Genomic_DNA"/>
</dbReference>
<gene>
    <name evidence="4" type="primary">axeA1_2</name>
    <name evidence="4" type="ORF">OJF2_33410</name>
</gene>
<dbReference type="Pfam" id="PF20434">
    <property type="entry name" value="BD-FAE"/>
    <property type="match status" value="1"/>
</dbReference>
<reference evidence="4 5" key="1">
    <citation type="submission" date="2019-08" db="EMBL/GenBank/DDBJ databases">
        <title>Deep-cultivation of Planctomycetes and their phenomic and genomic characterization uncovers novel biology.</title>
        <authorList>
            <person name="Wiegand S."/>
            <person name="Jogler M."/>
            <person name="Boedeker C."/>
            <person name="Pinto D."/>
            <person name="Vollmers J."/>
            <person name="Rivas-Marin E."/>
            <person name="Kohn T."/>
            <person name="Peeters S.H."/>
            <person name="Heuer A."/>
            <person name="Rast P."/>
            <person name="Oberbeckmann S."/>
            <person name="Bunk B."/>
            <person name="Jeske O."/>
            <person name="Meyerdierks A."/>
            <person name="Storesund J.E."/>
            <person name="Kallscheuer N."/>
            <person name="Luecker S."/>
            <person name="Lage O.M."/>
            <person name="Pohl T."/>
            <person name="Merkel B.J."/>
            <person name="Hornburger P."/>
            <person name="Mueller R.-W."/>
            <person name="Bruemmer F."/>
            <person name="Labrenz M."/>
            <person name="Spormann A.M."/>
            <person name="Op den Camp H."/>
            <person name="Overmann J."/>
            <person name="Amann R."/>
            <person name="Jetten M.S.M."/>
            <person name="Mascher T."/>
            <person name="Medema M.H."/>
            <person name="Devos D.P."/>
            <person name="Kaster A.-K."/>
            <person name="Ovreas L."/>
            <person name="Rohde M."/>
            <person name="Galperin M.Y."/>
            <person name="Jogler C."/>
        </authorList>
    </citation>
    <scope>NUCLEOTIDE SEQUENCE [LARGE SCALE GENOMIC DNA]</scope>
    <source>
        <strain evidence="4 5">OJF2</strain>
    </source>
</reference>
<dbReference type="Gene3D" id="3.40.50.1820">
    <property type="entry name" value="alpha/beta hydrolase"/>
    <property type="match status" value="1"/>
</dbReference>
<dbReference type="InterPro" id="IPR029058">
    <property type="entry name" value="AB_hydrolase_fold"/>
</dbReference>
<keyword evidence="4" id="KW-0378">Hydrolase</keyword>
<sequence length="386" mass="40483" precursor="true">MKCALLLPALASIAAPANGQTKAPLPPLPPPQSIPKPAADTGGPYAPQAILPGGVVVPLFPPGSPHLKADKVHLPEVYRMSGSVPGRISSIVSIHNPSIEVHTVEQGINTGTAIIVIAGGGHRTLNVGGEAADFVPFFANYGINTVILRNRLRADGYVAEVDAVHDAQQAVRMVRAYAKEFRIDPKRIGVMGFSAGAELAAPAALLYEEWDKANDDPADPFAGTSSRPDFAGIIYPGPSPFARGRTAPAIPKDVPPAFLVCGGAGDQVHAVWALDYYQAMLLAGVPNVEIHLYGNGRHPGDPLPDGSRMSGGLTDRNGIPFGTWQYRFIDWARDLGFLQKPGIETKAARDVAAFVASPPRPFGQGRDGAGRRTPPPAAPGGSPGPR</sequence>
<feature type="chain" id="PRO_5022884410" evidence="2">
    <location>
        <begin position="20"/>
        <end position="386"/>
    </location>
</feature>
<feature type="region of interest" description="Disordered" evidence="1">
    <location>
        <begin position="354"/>
        <end position="386"/>
    </location>
</feature>
<feature type="region of interest" description="Disordered" evidence="1">
    <location>
        <begin position="21"/>
        <end position="42"/>
    </location>
</feature>
<feature type="signal peptide" evidence="2">
    <location>
        <begin position="1"/>
        <end position="19"/>
    </location>
</feature>
<organism evidence="4 5">
    <name type="scientific">Aquisphaera giovannonii</name>
    <dbReference type="NCBI Taxonomy" id="406548"/>
    <lineage>
        <taxon>Bacteria</taxon>
        <taxon>Pseudomonadati</taxon>
        <taxon>Planctomycetota</taxon>
        <taxon>Planctomycetia</taxon>
        <taxon>Isosphaerales</taxon>
        <taxon>Isosphaeraceae</taxon>
        <taxon>Aquisphaera</taxon>
    </lineage>
</organism>
<evidence type="ECO:0000256" key="2">
    <source>
        <dbReference type="SAM" id="SignalP"/>
    </source>
</evidence>
<evidence type="ECO:0000256" key="1">
    <source>
        <dbReference type="SAM" id="MobiDB-lite"/>
    </source>
</evidence>
<dbReference type="KEGG" id="agv:OJF2_33410"/>
<dbReference type="AlphaFoldDB" id="A0A5B9W2J5"/>
<dbReference type="Proteomes" id="UP000324233">
    <property type="component" value="Chromosome"/>
</dbReference>
<keyword evidence="2" id="KW-0732">Signal</keyword>
<proteinExistence type="predicted"/>
<evidence type="ECO:0000313" key="4">
    <source>
        <dbReference type="EMBL" id="QEH34798.1"/>
    </source>
</evidence>
<accession>A0A5B9W2J5</accession>
<dbReference type="SUPFAM" id="SSF53474">
    <property type="entry name" value="alpha/beta-Hydrolases"/>
    <property type="match status" value="1"/>
</dbReference>
<dbReference type="EC" id="3.1.1.72" evidence="4"/>
<evidence type="ECO:0000259" key="3">
    <source>
        <dbReference type="Pfam" id="PF20434"/>
    </source>
</evidence>
<dbReference type="InterPro" id="IPR049492">
    <property type="entry name" value="BD-FAE-like_dom"/>
</dbReference>
<dbReference type="GO" id="GO:0046555">
    <property type="term" value="F:acetylxylan esterase activity"/>
    <property type="evidence" value="ECO:0007669"/>
    <property type="project" value="UniProtKB-EC"/>
</dbReference>
<dbReference type="RefSeq" id="WP_148594670.1">
    <property type="nucleotide sequence ID" value="NZ_CP042997.1"/>
</dbReference>
<keyword evidence="5" id="KW-1185">Reference proteome</keyword>
<feature type="compositionally biased region" description="Pro residues" evidence="1">
    <location>
        <begin position="373"/>
        <end position="386"/>
    </location>
</feature>
<name>A0A5B9W2J5_9BACT</name>
<dbReference type="OrthoDB" id="9794725at2"/>
<evidence type="ECO:0000313" key="5">
    <source>
        <dbReference type="Proteomes" id="UP000324233"/>
    </source>
</evidence>